<evidence type="ECO:0000259" key="3">
    <source>
        <dbReference type="SMART" id="SM00093"/>
    </source>
</evidence>
<dbReference type="Gene3D" id="2.30.39.10">
    <property type="entry name" value="Alpha-1-antitrypsin, domain 1"/>
    <property type="match status" value="1"/>
</dbReference>
<dbReference type="InterPro" id="IPR042185">
    <property type="entry name" value="Serpin_sf_2"/>
</dbReference>
<accession>A0A314LF83</accession>
<comment type="similarity">
    <text evidence="1 2">Belongs to the serpin family.</text>
</comment>
<evidence type="ECO:0000313" key="5">
    <source>
        <dbReference type="Proteomes" id="UP000187609"/>
    </source>
</evidence>
<dbReference type="PANTHER" id="PTHR11461">
    <property type="entry name" value="SERINE PROTEASE INHIBITOR, SERPIN"/>
    <property type="match status" value="1"/>
</dbReference>
<proteinExistence type="inferred from homology"/>
<reference evidence="4" key="1">
    <citation type="submission" date="2016-11" db="EMBL/GenBank/DDBJ databases">
        <title>The genome of Nicotiana attenuata.</title>
        <authorList>
            <person name="Xu S."/>
            <person name="Brockmoeller T."/>
            <person name="Gaquerel E."/>
            <person name="Navarro A."/>
            <person name="Kuhl H."/>
            <person name="Gase K."/>
            <person name="Ling Z."/>
            <person name="Zhou W."/>
            <person name="Kreitzer C."/>
            <person name="Stanke M."/>
            <person name="Tang H."/>
            <person name="Lyons E."/>
            <person name="Pandey P."/>
            <person name="Pandey S.P."/>
            <person name="Timmermann B."/>
            <person name="Baldwin I.T."/>
        </authorList>
    </citation>
    <scope>NUCLEOTIDE SEQUENCE [LARGE SCALE GENOMIC DNA]</scope>
    <source>
        <strain evidence="4">UT</strain>
    </source>
</reference>
<sequence length="231" mass="26052">MNMFQLRKLFQQQRDVSLKLARHVFFSDFEGHQSVAKVLRGSIRKQTDVYLTLANRVVPTTVHKGESNMLVDCVLPDGSPSGGPRLSAANSVCVDQCASLKPSFKQIVDNVYKATSLSVDFAYSKPFEVVNQVNQWVEKETAGLVKEILPVDAVDHLTRLVFVNSLYFKGVWGDNFNASMTKDSEFYLLNGTSVQVPFMSQTKRYVKAYQGFKVLRLPYKKGLDRHVFLSA</sequence>
<protein>
    <submittedName>
        <fullName evidence="4">Serpin-zx</fullName>
    </submittedName>
</protein>
<gene>
    <name evidence="4" type="ORF">A4A49_08487</name>
</gene>
<dbReference type="InterPro" id="IPR036186">
    <property type="entry name" value="Serpin_sf"/>
</dbReference>
<organism evidence="4 5">
    <name type="scientific">Nicotiana attenuata</name>
    <name type="common">Coyote tobacco</name>
    <dbReference type="NCBI Taxonomy" id="49451"/>
    <lineage>
        <taxon>Eukaryota</taxon>
        <taxon>Viridiplantae</taxon>
        <taxon>Streptophyta</taxon>
        <taxon>Embryophyta</taxon>
        <taxon>Tracheophyta</taxon>
        <taxon>Spermatophyta</taxon>
        <taxon>Magnoliopsida</taxon>
        <taxon>eudicotyledons</taxon>
        <taxon>Gunneridae</taxon>
        <taxon>Pentapetalae</taxon>
        <taxon>asterids</taxon>
        <taxon>lamiids</taxon>
        <taxon>Solanales</taxon>
        <taxon>Solanaceae</taxon>
        <taxon>Nicotianoideae</taxon>
        <taxon>Nicotianeae</taxon>
        <taxon>Nicotiana</taxon>
    </lineage>
</organism>
<comment type="caution">
    <text evidence="4">The sequence shown here is derived from an EMBL/GenBank/DDBJ whole genome shotgun (WGS) entry which is preliminary data.</text>
</comment>
<dbReference type="GO" id="GO:0004867">
    <property type="term" value="F:serine-type endopeptidase inhibitor activity"/>
    <property type="evidence" value="ECO:0007669"/>
    <property type="project" value="InterPro"/>
</dbReference>
<dbReference type="AlphaFoldDB" id="A0A314LF83"/>
<dbReference type="Pfam" id="PF00079">
    <property type="entry name" value="Serpin"/>
    <property type="match status" value="1"/>
</dbReference>
<dbReference type="SUPFAM" id="SSF56574">
    <property type="entry name" value="Serpins"/>
    <property type="match status" value="1"/>
</dbReference>
<keyword evidence="5" id="KW-1185">Reference proteome</keyword>
<dbReference type="EMBL" id="MJEQ01000086">
    <property type="protein sequence ID" value="OIT39669.1"/>
    <property type="molecule type" value="Genomic_DNA"/>
</dbReference>
<dbReference type="STRING" id="49451.A0A314LF83"/>
<dbReference type="PANTHER" id="PTHR11461:SF211">
    <property type="entry name" value="GH10112P-RELATED"/>
    <property type="match status" value="1"/>
</dbReference>
<name>A0A314LF83_NICAT</name>
<dbReference type="SMR" id="A0A314LF83"/>
<dbReference type="GO" id="GO:0005615">
    <property type="term" value="C:extracellular space"/>
    <property type="evidence" value="ECO:0007669"/>
    <property type="project" value="InterPro"/>
</dbReference>
<dbReference type="InterPro" id="IPR023796">
    <property type="entry name" value="Serpin_dom"/>
</dbReference>
<dbReference type="SMART" id="SM00093">
    <property type="entry name" value="SERPIN"/>
    <property type="match status" value="1"/>
</dbReference>
<dbReference type="InterPro" id="IPR042178">
    <property type="entry name" value="Serpin_sf_1"/>
</dbReference>
<evidence type="ECO:0000256" key="2">
    <source>
        <dbReference type="RuleBase" id="RU000411"/>
    </source>
</evidence>
<feature type="domain" description="Serpin" evidence="3">
    <location>
        <begin position="4"/>
        <end position="231"/>
    </location>
</feature>
<dbReference type="Gramene" id="OIT39669">
    <property type="protein sequence ID" value="OIT39669"/>
    <property type="gene ID" value="A4A49_08487"/>
</dbReference>
<dbReference type="Gene3D" id="3.30.497.10">
    <property type="entry name" value="Antithrombin, subunit I, domain 2"/>
    <property type="match status" value="1"/>
</dbReference>
<evidence type="ECO:0000256" key="1">
    <source>
        <dbReference type="ARBA" id="ARBA00009500"/>
    </source>
</evidence>
<dbReference type="InterPro" id="IPR000215">
    <property type="entry name" value="Serpin_fam"/>
</dbReference>
<evidence type="ECO:0000313" key="4">
    <source>
        <dbReference type="EMBL" id="OIT39669.1"/>
    </source>
</evidence>
<dbReference type="Proteomes" id="UP000187609">
    <property type="component" value="Unassembled WGS sequence"/>
</dbReference>